<reference evidence="1 2" key="1">
    <citation type="submission" date="2019-07" db="EMBL/GenBank/DDBJ databases">
        <authorList>
            <person name="Kim J."/>
        </authorList>
    </citation>
    <scope>NUCLEOTIDE SEQUENCE [LARGE SCALE GENOMIC DNA]</scope>
    <source>
        <strain evidence="1 2">G13</strain>
    </source>
</reference>
<dbReference type="EMBL" id="VNJJ01000025">
    <property type="protein sequence ID" value="TVX95089.1"/>
    <property type="molecule type" value="Genomic_DNA"/>
</dbReference>
<evidence type="ECO:0000313" key="2">
    <source>
        <dbReference type="Proteomes" id="UP000316330"/>
    </source>
</evidence>
<organism evidence="1 2">
    <name type="scientific">Cohnella terricola</name>
    <dbReference type="NCBI Taxonomy" id="1289167"/>
    <lineage>
        <taxon>Bacteria</taxon>
        <taxon>Bacillati</taxon>
        <taxon>Bacillota</taxon>
        <taxon>Bacilli</taxon>
        <taxon>Bacillales</taxon>
        <taxon>Paenibacillaceae</taxon>
        <taxon>Cohnella</taxon>
    </lineage>
</organism>
<name>A0A559J5D7_9BACL</name>
<dbReference type="RefSeq" id="WP_144707213.1">
    <property type="nucleotide sequence ID" value="NZ_VNJJ01000025.1"/>
</dbReference>
<dbReference type="Proteomes" id="UP000316330">
    <property type="component" value="Unassembled WGS sequence"/>
</dbReference>
<comment type="caution">
    <text evidence="1">The sequence shown here is derived from an EMBL/GenBank/DDBJ whole genome shotgun (WGS) entry which is preliminary data.</text>
</comment>
<proteinExistence type="predicted"/>
<protein>
    <submittedName>
        <fullName evidence="1">Normocyte-binding protein</fullName>
    </submittedName>
</protein>
<sequence>MKDIVMDRLSRMEDLEQRKLLKQLMTSVFLNLVEHQEDMYRKLEKRVIEELDEYEDNYDIYVTLCSRDSFDPIHDYLYPMIPEDVNPPIYDLTSLLTSLSNEQHTKLFTVFMQCDYIQLKELLNSGRTFRGELVTTAGRCAIEAVVKPNHTYIHELEKLYETFQKNGISWKTANHPYAHKFVDIVLVRCDRKLEADEEIVEAMVNLEEYERYKKLDAVPLWNIEKLKLKSSGFPVPAADRINYEHVLSLHKTGAEHGYLVEESGEATIRYIKRSADELTVVTPQEKSGIWNVLKLTQPVQPRIGKLEYALVSNRRHNHFMNKYARNQVLTVRAKGEVIRIVHSFEASEILELLDLEVRDQPKSISQTYAMNPFISDNIRSQTDMKTLRLRFRRREDQPLDDFILNDLMSFLVSEVQIYFPEYICEGEWA</sequence>
<evidence type="ECO:0000313" key="1">
    <source>
        <dbReference type="EMBL" id="TVX95089.1"/>
    </source>
</evidence>
<gene>
    <name evidence="1" type="ORF">FPZ45_24090</name>
</gene>
<keyword evidence="2" id="KW-1185">Reference proteome</keyword>
<dbReference type="AlphaFoldDB" id="A0A559J5D7"/>
<dbReference type="OrthoDB" id="1661761at2"/>
<accession>A0A559J5D7</accession>